<feature type="compositionally biased region" description="Basic and acidic residues" evidence="1">
    <location>
        <begin position="146"/>
        <end position="157"/>
    </location>
</feature>
<keyword evidence="3" id="KW-1185">Reference proteome</keyword>
<proteinExistence type="predicted"/>
<feature type="region of interest" description="Disordered" evidence="1">
    <location>
        <begin position="137"/>
        <end position="157"/>
    </location>
</feature>
<reference evidence="2" key="1">
    <citation type="submission" date="2023-03" db="EMBL/GenBank/DDBJ databases">
        <title>Massive genome expansion in bonnet fungi (Mycena s.s.) driven by repeated elements and novel gene families across ecological guilds.</title>
        <authorList>
            <consortium name="Lawrence Berkeley National Laboratory"/>
            <person name="Harder C.B."/>
            <person name="Miyauchi S."/>
            <person name="Viragh M."/>
            <person name="Kuo A."/>
            <person name="Thoen E."/>
            <person name="Andreopoulos B."/>
            <person name="Lu D."/>
            <person name="Skrede I."/>
            <person name="Drula E."/>
            <person name="Henrissat B."/>
            <person name="Morin E."/>
            <person name="Kohler A."/>
            <person name="Barry K."/>
            <person name="LaButti K."/>
            <person name="Morin E."/>
            <person name="Salamov A."/>
            <person name="Lipzen A."/>
            <person name="Mereny Z."/>
            <person name="Hegedus B."/>
            <person name="Baldrian P."/>
            <person name="Stursova M."/>
            <person name="Weitz H."/>
            <person name="Taylor A."/>
            <person name="Grigoriev I.V."/>
            <person name="Nagy L.G."/>
            <person name="Martin F."/>
            <person name="Kauserud H."/>
        </authorList>
    </citation>
    <scope>NUCLEOTIDE SEQUENCE</scope>
    <source>
        <strain evidence="2">CBHHK002</strain>
    </source>
</reference>
<organism evidence="2 3">
    <name type="scientific">Mycena albidolilacea</name>
    <dbReference type="NCBI Taxonomy" id="1033008"/>
    <lineage>
        <taxon>Eukaryota</taxon>
        <taxon>Fungi</taxon>
        <taxon>Dikarya</taxon>
        <taxon>Basidiomycota</taxon>
        <taxon>Agaricomycotina</taxon>
        <taxon>Agaricomycetes</taxon>
        <taxon>Agaricomycetidae</taxon>
        <taxon>Agaricales</taxon>
        <taxon>Marasmiineae</taxon>
        <taxon>Mycenaceae</taxon>
        <taxon>Mycena</taxon>
    </lineage>
</organism>
<evidence type="ECO:0000256" key="1">
    <source>
        <dbReference type="SAM" id="MobiDB-lite"/>
    </source>
</evidence>
<evidence type="ECO:0000313" key="2">
    <source>
        <dbReference type="EMBL" id="KAJ7314744.1"/>
    </source>
</evidence>
<dbReference type="Proteomes" id="UP001218218">
    <property type="component" value="Unassembled WGS sequence"/>
</dbReference>
<comment type="caution">
    <text evidence="2">The sequence shown here is derived from an EMBL/GenBank/DDBJ whole genome shotgun (WGS) entry which is preliminary data.</text>
</comment>
<evidence type="ECO:0000313" key="3">
    <source>
        <dbReference type="Proteomes" id="UP001218218"/>
    </source>
</evidence>
<name>A0AAD7EDV9_9AGAR</name>
<gene>
    <name evidence="2" type="ORF">DFH08DRAFT_821067</name>
</gene>
<sequence length="157" mass="16931">MYHDSEFPEMLSEEALGALLIARSPDAPPSVQCSSTRWAVADYVRLDSPVLAKLISAGKKGAPGAPEVVQAVQPSKTLQTLSERLGLTVAELHHQLWSVHQTRMKAALPIFLTGTAFKPPVDRGSVYPGRHRVDAKSTVNCQDGNSGKERCPDTGKT</sequence>
<dbReference type="EMBL" id="JARIHO010000065">
    <property type="protein sequence ID" value="KAJ7314744.1"/>
    <property type="molecule type" value="Genomic_DNA"/>
</dbReference>
<protein>
    <submittedName>
        <fullName evidence="2">Uncharacterized protein</fullName>
    </submittedName>
</protein>
<accession>A0AAD7EDV9</accession>
<dbReference type="AlphaFoldDB" id="A0AAD7EDV9"/>